<evidence type="ECO:0000313" key="2">
    <source>
        <dbReference type="EMBL" id="KAJ1184403.1"/>
    </source>
</evidence>
<evidence type="ECO:0000256" key="1">
    <source>
        <dbReference type="SAM" id="MobiDB-lite"/>
    </source>
</evidence>
<dbReference type="AlphaFoldDB" id="A0AAV7U9H5"/>
<comment type="caution">
    <text evidence="2">The sequence shown here is derived from an EMBL/GenBank/DDBJ whole genome shotgun (WGS) entry which is preliminary data.</text>
</comment>
<keyword evidence="3" id="KW-1185">Reference proteome</keyword>
<sequence>MHVRPPARASPQWPGPRRGAPQLQPRPAVTEAGRGFPGCRAGGRGGGAREHVAGAGSEHVTMPCQPAVATFRPPRDGRHVTPGGARRCMPQCDPTLQQPCLREGEGL</sequence>
<name>A0AAV7U9H5_PLEWA</name>
<dbReference type="EMBL" id="JANPWB010000005">
    <property type="protein sequence ID" value="KAJ1184403.1"/>
    <property type="molecule type" value="Genomic_DNA"/>
</dbReference>
<reference evidence="2" key="1">
    <citation type="journal article" date="2022" name="bioRxiv">
        <title>Sequencing and chromosome-scale assembly of the giantPleurodeles waltlgenome.</title>
        <authorList>
            <person name="Brown T."/>
            <person name="Elewa A."/>
            <person name="Iarovenko S."/>
            <person name="Subramanian E."/>
            <person name="Araus A.J."/>
            <person name="Petzold A."/>
            <person name="Susuki M."/>
            <person name="Suzuki K.-i.T."/>
            <person name="Hayashi T."/>
            <person name="Toyoda A."/>
            <person name="Oliveira C."/>
            <person name="Osipova E."/>
            <person name="Leigh N.D."/>
            <person name="Simon A."/>
            <person name="Yun M.H."/>
        </authorList>
    </citation>
    <scope>NUCLEOTIDE SEQUENCE</scope>
    <source>
        <strain evidence="2">20211129_DDA</strain>
        <tissue evidence="2">Liver</tissue>
    </source>
</reference>
<protein>
    <submittedName>
        <fullName evidence="2">Uncharacterized protein</fullName>
    </submittedName>
</protein>
<gene>
    <name evidence="2" type="ORF">NDU88_001210</name>
</gene>
<organism evidence="2 3">
    <name type="scientific">Pleurodeles waltl</name>
    <name type="common">Iberian ribbed newt</name>
    <dbReference type="NCBI Taxonomy" id="8319"/>
    <lineage>
        <taxon>Eukaryota</taxon>
        <taxon>Metazoa</taxon>
        <taxon>Chordata</taxon>
        <taxon>Craniata</taxon>
        <taxon>Vertebrata</taxon>
        <taxon>Euteleostomi</taxon>
        <taxon>Amphibia</taxon>
        <taxon>Batrachia</taxon>
        <taxon>Caudata</taxon>
        <taxon>Salamandroidea</taxon>
        <taxon>Salamandridae</taxon>
        <taxon>Pleurodelinae</taxon>
        <taxon>Pleurodeles</taxon>
    </lineage>
</organism>
<evidence type="ECO:0000313" key="3">
    <source>
        <dbReference type="Proteomes" id="UP001066276"/>
    </source>
</evidence>
<dbReference type="Proteomes" id="UP001066276">
    <property type="component" value="Chromosome 3_1"/>
</dbReference>
<accession>A0AAV7U9H5</accession>
<feature type="region of interest" description="Disordered" evidence="1">
    <location>
        <begin position="1"/>
        <end position="59"/>
    </location>
</feature>
<proteinExistence type="predicted"/>